<evidence type="ECO:0000313" key="3">
    <source>
        <dbReference type="EMBL" id="ADH97813.1"/>
    </source>
</evidence>
<accession>D6XWH1</accession>
<protein>
    <submittedName>
        <fullName evidence="3">Uncharacterized protein</fullName>
    </submittedName>
</protein>
<feature type="chain" id="PRO_5039110408" evidence="2">
    <location>
        <begin position="23"/>
        <end position="150"/>
    </location>
</feature>
<dbReference type="STRING" id="439292.Bsel_0271"/>
<feature type="region of interest" description="Disordered" evidence="1">
    <location>
        <begin position="102"/>
        <end position="150"/>
    </location>
</feature>
<evidence type="ECO:0000256" key="1">
    <source>
        <dbReference type="SAM" id="MobiDB-lite"/>
    </source>
</evidence>
<feature type="compositionally biased region" description="Gly residues" evidence="1">
    <location>
        <begin position="125"/>
        <end position="143"/>
    </location>
</feature>
<dbReference type="AlphaFoldDB" id="D6XWH1"/>
<dbReference type="EMBL" id="CP001791">
    <property type="protein sequence ID" value="ADH97813.1"/>
    <property type="molecule type" value="Genomic_DNA"/>
</dbReference>
<sequence length="150" mass="15992">MMKKTMMIGAVLMVLGAGSVSAVGFAEVNGEQTENGAAVGTPCQAFSERENAGGWSEEEWEARMSQRDRGGQILFDSLTEEDQDLWLEVKAGIQDGALTKEEGHAMLQEAGIDAPVKQQQMRQDGSGGGMQQKGQQNGSGNGNGQQQNRS</sequence>
<dbReference type="KEGG" id="bse:Bsel_0271"/>
<reference evidence="3" key="1">
    <citation type="submission" date="2009-10" db="EMBL/GenBank/DDBJ databases">
        <title>Complete sequence of Bacillus selenitireducens MLS10.</title>
        <authorList>
            <consortium name="US DOE Joint Genome Institute"/>
            <person name="Lucas S."/>
            <person name="Copeland A."/>
            <person name="Lapidus A."/>
            <person name="Glavina del Rio T."/>
            <person name="Dalin E."/>
            <person name="Tice H."/>
            <person name="Bruce D."/>
            <person name="Goodwin L."/>
            <person name="Pitluck S."/>
            <person name="Sims D."/>
            <person name="Brettin T."/>
            <person name="Detter J.C."/>
            <person name="Han C."/>
            <person name="Larimer F."/>
            <person name="Land M."/>
            <person name="Hauser L."/>
            <person name="Kyrpides N."/>
            <person name="Ovchinnikova G."/>
            <person name="Stolz J."/>
        </authorList>
    </citation>
    <scope>NUCLEOTIDE SEQUENCE [LARGE SCALE GENOMIC DNA]</scope>
    <source>
        <strain evidence="3">MLS10</strain>
    </source>
</reference>
<organism evidence="3 4">
    <name type="scientific">Bacillus selenitireducens (strain ATCC 700615 / DSM 15326 / MLS10)</name>
    <dbReference type="NCBI Taxonomy" id="439292"/>
    <lineage>
        <taxon>Bacteria</taxon>
        <taxon>Bacillati</taxon>
        <taxon>Bacillota</taxon>
        <taxon>Bacilli</taxon>
        <taxon>Bacillales</taxon>
        <taxon>Bacillaceae</taxon>
        <taxon>Salisediminibacterium</taxon>
    </lineage>
</organism>
<dbReference type="HOGENOM" id="CLU_1736879_0_0_9"/>
<gene>
    <name evidence="3" type="ordered locus">Bsel_0271</name>
</gene>
<keyword evidence="4" id="KW-1185">Reference proteome</keyword>
<evidence type="ECO:0000313" key="4">
    <source>
        <dbReference type="Proteomes" id="UP000000271"/>
    </source>
</evidence>
<keyword evidence="2" id="KW-0732">Signal</keyword>
<evidence type="ECO:0000256" key="2">
    <source>
        <dbReference type="SAM" id="SignalP"/>
    </source>
</evidence>
<proteinExistence type="predicted"/>
<dbReference type="Proteomes" id="UP000000271">
    <property type="component" value="Chromosome"/>
</dbReference>
<dbReference type="RefSeq" id="WP_013171242.1">
    <property type="nucleotide sequence ID" value="NC_014219.1"/>
</dbReference>
<feature type="signal peptide" evidence="2">
    <location>
        <begin position="1"/>
        <end position="22"/>
    </location>
</feature>
<feature type="region of interest" description="Disordered" evidence="1">
    <location>
        <begin position="35"/>
        <end position="64"/>
    </location>
</feature>
<name>D6XWH1_BACIE</name>